<reference evidence="3 4" key="1">
    <citation type="submission" date="2019-01" db="EMBL/GenBank/DDBJ databases">
        <title>A draft genome assembly of the solar-powered sea slug Elysia chlorotica.</title>
        <authorList>
            <person name="Cai H."/>
            <person name="Li Q."/>
            <person name="Fang X."/>
            <person name="Li J."/>
            <person name="Curtis N.E."/>
            <person name="Altenburger A."/>
            <person name="Shibata T."/>
            <person name="Feng M."/>
            <person name="Maeda T."/>
            <person name="Schwartz J.A."/>
            <person name="Shigenobu S."/>
            <person name="Lundholm N."/>
            <person name="Nishiyama T."/>
            <person name="Yang H."/>
            <person name="Hasebe M."/>
            <person name="Li S."/>
            <person name="Pierce S.K."/>
            <person name="Wang J."/>
        </authorList>
    </citation>
    <scope>NUCLEOTIDE SEQUENCE [LARGE SCALE GENOMIC DNA]</scope>
    <source>
        <strain evidence="3">EC2010</strain>
        <tissue evidence="3">Whole organism of an adult</tissue>
    </source>
</reference>
<proteinExistence type="predicted"/>
<protein>
    <submittedName>
        <fullName evidence="3">Uncharacterized protein</fullName>
    </submittedName>
</protein>
<feature type="coiled-coil region" evidence="1">
    <location>
        <begin position="137"/>
        <end position="171"/>
    </location>
</feature>
<dbReference type="PANTHER" id="PTHR28309:SF1">
    <property type="entry name" value="REQUIRED FOR EXCISION 1-B DOMAIN-CONTAINING PROTEIN"/>
    <property type="match status" value="1"/>
</dbReference>
<evidence type="ECO:0000313" key="4">
    <source>
        <dbReference type="Proteomes" id="UP000271974"/>
    </source>
</evidence>
<comment type="caution">
    <text evidence="3">The sequence shown here is derived from an EMBL/GenBank/DDBJ whole genome shotgun (WGS) entry which is preliminary data.</text>
</comment>
<evidence type="ECO:0000313" key="3">
    <source>
        <dbReference type="EMBL" id="RUS89572.1"/>
    </source>
</evidence>
<evidence type="ECO:0000256" key="1">
    <source>
        <dbReference type="SAM" id="Coils"/>
    </source>
</evidence>
<dbReference type="InterPro" id="IPR039491">
    <property type="entry name" value="REX1-B"/>
</dbReference>
<feature type="region of interest" description="Disordered" evidence="2">
    <location>
        <begin position="1"/>
        <end position="20"/>
    </location>
</feature>
<keyword evidence="1" id="KW-0175">Coiled coil</keyword>
<keyword evidence="4" id="KW-1185">Reference proteome</keyword>
<dbReference type="PANTHER" id="PTHR28309">
    <property type="entry name" value="REQUIRED FOR EXCISION 1-B DOMAIN-CONTAINING PROTEIN"/>
    <property type="match status" value="1"/>
</dbReference>
<dbReference type="OrthoDB" id="434723at2759"/>
<organism evidence="3 4">
    <name type="scientific">Elysia chlorotica</name>
    <name type="common">Eastern emerald elysia</name>
    <name type="synonym">Sea slug</name>
    <dbReference type="NCBI Taxonomy" id="188477"/>
    <lineage>
        <taxon>Eukaryota</taxon>
        <taxon>Metazoa</taxon>
        <taxon>Spiralia</taxon>
        <taxon>Lophotrochozoa</taxon>
        <taxon>Mollusca</taxon>
        <taxon>Gastropoda</taxon>
        <taxon>Heterobranchia</taxon>
        <taxon>Euthyneura</taxon>
        <taxon>Panpulmonata</taxon>
        <taxon>Sacoglossa</taxon>
        <taxon>Placobranchoidea</taxon>
        <taxon>Plakobranchidae</taxon>
        <taxon>Elysia</taxon>
    </lineage>
</organism>
<evidence type="ECO:0000256" key="2">
    <source>
        <dbReference type="SAM" id="MobiDB-lite"/>
    </source>
</evidence>
<dbReference type="STRING" id="188477.A0A3S1BV65"/>
<gene>
    <name evidence="3" type="ORF">EGW08_002690</name>
</gene>
<name>A0A3S1BV65_ELYCH</name>
<dbReference type="EMBL" id="RQTK01000052">
    <property type="protein sequence ID" value="RUS89572.1"/>
    <property type="molecule type" value="Genomic_DNA"/>
</dbReference>
<dbReference type="Pfam" id="PF14966">
    <property type="entry name" value="DNA_repr_REX1B"/>
    <property type="match status" value="1"/>
</dbReference>
<dbReference type="AlphaFoldDB" id="A0A3S1BV65"/>
<accession>A0A3S1BV65</accession>
<sequence length="183" mass="20765">MAMASCPSGDPNASPKHSNGHASALDLLRRFNKLQVERVEGYGQFEEAFNTFLSGSAAPELLEQNFNAYKQRVAEITVAFRRISEEIIHIKNSLRDTHHKDEISAIIEKIQDLEEMKLKTTADLQIARKTASESPEDDDLNVSVSNLRQRLDELAQEITETLDDLKFESEDLYAQEIDDETLR</sequence>
<dbReference type="Proteomes" id="UP000271974">
    <property type="component" value="Unassembled WGS sequence"/>
</dbReference>